<accession>J9DRG8</accession>
<dbReference type="Proteomes" id="UP000003163">
    <property type="component" value="Unassembled WGS sequence"/>
</dbReference>
<dbReference type="AlphaFoldDB" id="J9DRG8"/>
<dbReference type="VEuPathDB" id="MicrosporidiaDB:EDEG_00741"/>
<evidence type="ECO:0000313" key="1">
    <source>
        <dbReference type="EMBL" id="EJW05160.1"/>
    </source>
</evidence>
<name>J9DRG8_EDHAE</name>
<protein>
    <submittedName>
        <fullName evidence="1">Uncharacterized protein</fullName>
    </submittedName>
</protein>
<dbReference type="EMBL" id="AFBI03000009">
    <property type="protein sequence ID" value="EJW05160.1"/>
    <property type="molecule type" value="Genomic_DNA"/>
</dbReference>
<evidence type="ECO:0000313" key="2">
    <source>
        <dbReference type="Proteomes" id="UP000003163"/>
    </source>
</evidence>
<organism evidence="1 2">
    <name type="scientific">Edhazardia aedis (strain USNM 41457)</name>
    <name type="common">Microsporidian parasite</name>
    <dbReference type="NCBI Taxonomy" id="1003232"/>
    <lineage>
        <taxon>Eukaryota</taxon>
        <taxon>Fungi</taxon>
        <taxon>Fungi incertae sedis</taxon>
        <taxon>Microsporidia</taxon>
        <taxon>Edhazardia</taxon>
    </lineage>
</organism>
<keyword evidence="2" id="KW-1185">Reference proteome</keyword>
<sequence>MENMQCGRLCCILIDYHNSIFLFTCVRKLGPGHSCCLLSEIYMGSLSFNNLNFTIGSMVNIFFIVYEVVKISAKVAVLGKHLRNVLFYRCSLLQKIHYFPIINA</sequence>
<dbReference type="HOGENOM" id="CLU_2250083_0_0_1"/>
<comment type="caution">
    <text evidence="1">The sequence shown here is derived from an EMBL/GenBank/DDBJ whole genome shotgun (WGS) entry which is preliminary data.</text>
</comment>
<reference evidence="1 2" key="1">
    <citation type="submission" date="2011-08" db="EMBL/GenBank/DDBJ databases">
        <authorList>
            <person name="Liu Z.J."/>
            <person name="Shi F.L."/>
            <person name="Lu J.Q."/>
            <person name="Li M."/>
            <person name="Wang Z.L."/>
        </authorList>
    </citation>
    <scope>NUCLEOTIDE SEQUENCE [LARGE SCALE GENOMIC DNA]</scope>
    <source>
        <strain evidence="1 2">USNM 41457</strain>
    </source>
</reference>
<reference evidence="2" key="2">
    <citation type="submission" date="2015-07" db="EMBL/GenBank/DDBJ databases">
        <title>Contrasting host-pathogen interactions and genome evolution in two generalist and specialist microsporidian pathogens of mosquitoes.</title>
        <authorList>
            <consortium name="The Broad Institute Genomics Platform"/>
            <consortium name="The Broad Institute Genome Sequencing Center for Infectious Disease"/>
            <person name="Cuomo C.A."/>
            <person name="Sanscrainte N.D."/>
            <person name="Goldberg J.M."/>
            <person name="Heiman D."/>
            <person name="Young S."/>
            <person name="Zeng Q."/>
            <person name="Becnel J.J."/>
            <person name="Birren B.W."/>
        </authorList>
    </citation>
    <scope>NUCLEOTIDE SEQUENCE [LARGE SCALE GENOMIC DNA]</scope>
    <source>
        <strain evidence="2">USNM 41457</strain>
    </source>
</reference>
<proteinExistence type="predicted"/>
<gene>
    <name evidence="1" type="ORF">EDEG_00741</name>
</gene>
<dbReference type="InParanoid" id="J9DRG8"/>